<sequence>MDGTNGADESIRAWNFVPISLFVSSGAWRVPELASPDKWPSYPGLKPLREASHANALDTIVGPTPASIGVHDKTTTSAAELKQMTDVEKCRHWACADGYDGIAVELTNARWRERWEHLCLRVDSDTLPRSSSRANLSAADAMDSRVQFEAEGWRAHPHFTRSELNILKPSEAPLVMAILSQWLELDSPDEGVRFDSEIALRQELAHAAYVGIEEVILPPPSSDPERQSYLADYARAVRSCLTSMAGQAPVTNASMKVAIRLPVSSPHILASMLVHQATKGPHGSAAMPAAAYLRTKDNWAWETWEKLQELCGYHPQLYVALDLSMPLPPTSSMMRWINEPVSHLWLPSSSFLANAKGYPVLSKSAQTLVQYLVPHGPHIVLSDITSPPPQHTRGGPMAYVQYVRHLMKVMKAPTKLEKLALKVGDCLQAPLEPMSDNLAGVTYGVFEADSVKYRLYEEAMFQAFSQLGTPTTRLRVWIVGAGHGALVSRCLAAAERASRWVHITALEKNPGAFINLQDRQLSEWGAEHVHVLLGDMRNISVPTNVSERADVVVSELLGSFGDNELAPECLDGAMRLLKPGGISIPGSYMPYIVPITAPKLHTTIKSGTMNRADAASLAGEGMGTAMNTAAKFDAPSVVLFKSMSFLSGLDSACQYPRVQPCWRFEHTSMDESGLACGRTGLPLTNSHNARSSMNTFYIPHAGVCHGLAGYFEAHLFGSVVLSIFPDPARASPDMLSWFPMFFPFRTPLYVPAHSQLDVHMWRLTDNHHVWYEWSAESYLCVDSPSLHASSASASPKPVSTPMVQQDESRQSESLPPFSNAPHTPMVPPSALMGTGVSQADTLESAANPGVDANSLVYSPLKRRIKTGQTDLMNAGACGFKLTISTS</sequence>
<evidence type="ECO:0000256" key="4">
    <source>
        <dbReference type="PROSITE-ProRule" id="PRU01015"/>
    </source>
</evidence>
<feature type="domain" description="PRMT5 arginine-N-methyltransferase" evidence="6">
    <location>
        <begin position="417"/>
        <end position="584"/>
    </location>
</feature>
<dbReference type="GO" id="GO:0005829">
    <property type="term" value="C:cytosol"/>
    <property type="evidence" value="ECO:0007669"/>
    <property type="project" value="TreeGrafter"/>
</dbReference>
<dbReference type="Gene3D" id="3.40.50.150">
    <property type="entry name" value="Vaccinia Virus protein VP39"/>
    <property type="match status" value="1"/>
</dbReference>
<dbReference type="PANTHER" id="PTHR10738">
    <property type="entry name" value="PROTEIN ARGININE N-METHYLTRANSFERASE 5"/>
    <property type="match status" value="1"/>
</dbReference>
<evidence type="ECO:0000256" key="5">
    <source>
        <dbReference type="SAM" id="MobiDB-lite"/>
    </source>
</evidence>
<dbReference type="GO" id="GO:0006355">
    <property type="term" value="P:regulation of DNA-templated transcription"/>
    <property type="evidence" value="ECO:0007669"/>
    <property type="project" value="TreeGrafter"/>
</dbReference>
<dbReference type="GeneID" id="5853170"/>
<dbReference type="Pfam" id="PF17285">
    <property type="entry name" value="PRMT5_TIM"/>
    <property type="match status" value="1"/>
</dbReference>
<comment type="caution">
    <text evidence="9">The sequence shown here is derived from an EMBL/GenBank/DDBJ whole genome shotgun (WGS) entry which is preliminary data.</text>
</comment>
<dbReference type="VEuPathDB" id="FungiDB:MGL_4031"/>
<dbReference type="Gene3D" id="3.20.20.150">
    <property type="entry name" value="Divalent-metal-dependent TIM barrel enzymes"/>
    <property type="match status" value="1"/>
</dbReference>
<dbReference type="InterPro" id="IPR029063">
    <property type="entry name" value="SAM-dependent_MTases_sf"/>
</dbReference>
<evidence type="ECO:0000259" key="7">
    <source>
        <dbReference type="Pfam" id="PF17285"/>
    </source>
</evidence>
<keyword evidence="2 4" id="KW-0808">Transferase</keyword>
<evidence type="ECO:0000259" key="8">
    <source>
        <dbReference type="Pfam" id="PF17286"/>
    </source>
</evidence>
<dbReference type="CDD" id="cd02440">
    <property type="entry name" value="AdoMet_MTases"/>
    <property type="match status" value="1"/>
</dbReference>
<evidence type="ECO:0008006" key="11">
    <source>
        <dbReference type="Google" id="ProtNLM"/>
    </source>
</evidence>
<dbReference type="PROSITE" id="PS51678">
    <property type="entry name" value="SAM_MT_PRMT"/>
    <property type="match status" value="1"/>
</dbReference>
<dbReference type="AlphaFoldDB" id="A8QCP2"/>
<reference evidence="9 10" key="1">
    <citation type="journal article" date="2007" name="Proc. Natl. Acad. Sci. U.S.A.">
        <title>Dandruff-associated Malassezia genomes reveal convergent and divergent virulence traits shared with plant and human fungal pathogens.</title>
        <authorList>
            <person name="Xu J."/>
            <person name="Saunders C.W."/>
            <person name="Hu P."/>
            <person name="Grant R.A."/>
            <person name="Boekhout T."/>
            <person name="Kuramae E.E."/>
            <person name="Kronstad J.W."/>
            <person name="Deangelis Y.M."/>
            <person name="Reeder N.L."/>
            <person name="Johnstone K.R."/>
            <person name="Leland M."/>
            <person name="Fieno A.M."/>
            <person name="Begley W.M."/>
            <person name="Sun Y."/>
            <person name="Lacey M.P."/>
            <person name="Chaudhary T."/>
            <person name="Keough T."/>
            <person name="Chu L."/>
            <person name="Sears R."/>
            <person name="Yuan B."/>
            <person name="Dawson T.L.Jr."/>
        </authorList>
    </citation>
    <scope>NUCLEOTIDE SEQUENCE [LARGE SCALE GENOMIC DNA]</scope>
    <source>
        <strain evidence="10">ATCC MYA-4612 / CBS 7966</strain>
    </source>
</reference>
<organism evidence="9 10">
    <name type="scientific">Malassezia globosa (strain ATCC MYA-4612 / CBS 7966)</name>
    <name type="common">Dandruff-associated fungus</name>
    <dbReference type="NCBI Taxonomy" id="425265"/>
    <lineage>
        <taxon>Eukaryota</taxon>
        <taxon>Fungi</taxon>
        <taxon>Dikarya</taxon>
        <taxon>Basidiomycota</taxon>
        <taxon>Ustilaginomycotina</taxon>
        <taxon>Malasseziomycetes</taxon>
        <taxon>Malasseziales</taxon>
        <taxon>Malasseziaceae</taxon>
        <taxon>Malassezia</taxon>
    </lineage>
</organism>
<evidence type="ECO:0000256" key="3">
    <source>
        <dbReference type="ARBA" id="ARBA00022691"/>
    </source>
</evidence>
<dbReference type="SUPFAM" id="SSF53335">
    <property type="entry name" value="S-adenosyl-L-methionine-dependent methyltransferases"/>
    <property type="match status" value="1"/>
</dbReference>
<dbReference type="GO" id="GO:0016274">
    <property type="term" value="F:protein-arginine N-methyltransferase activity"/>
    <property type="evidence" value="ECO:0007669"/>
    <property type="project" value="InterPro"/>
</dbReference>
<dbReference type="GO" id="GO:0005634">
    <property type="term" value="C:nucleus"/>
    <property type="evidence" value="ECO:0007669"/>
    <property type="project" value="TreeGrafter"/>
</dbReference>
<dbReference type="InterPro" id="IPR035247">
    <property type="entry name" value="PRMT5_TIM"/>
</dbReference>
<dbReference type="OrthoDB" id="1368803at2759"/>
<dbReference type="STRING" id="425265.A8QCP2"/>
<evidence type="ECO:0000256" key="1">
    <source>
        <dbReference type="ARBA" id="ARBA00022603"/>
    </source>
</evidence>
<dbReference type="InterPro" id="IPR035248">
    <property type="entry name" value="PRMT5_C"/>
</dbReference>
<dbReference type="FunCoup" id="A8QCP2">
    <property type="interactions" value="669"/>
</dbReference>
<evidence type="ECO:0000313" key="9">
    <source>
        <dbReference type="EMBL" id="EDP41650.1"/>
    </source>
</evidence>
<dbReference type="EMBL" id="AAYY01000018">
    <property type="protein sequence ID" value="EDP41650.1"/>
    <property type="molecule type" value="Genomic_DNA"/>
</dbReference>
<keyword evidence="3 4" id="KW-0949">S-adenosyl-L-methionine</keyword>
<evidence type="ECO:0000259" key="6">
    <source>
        <dbReference type="Pfam" id="PF05185"/>
    </source>
</evidence>
<dbReference type="InterPro" id="IPR025799">
    <property type="entry name" value="Arg_MeTrfase"/>
</dbReference>
<feature type="domain" description="PRMT5 oligomerisation" evidence="8">
    <location>
        <begin position="587"/>
        <end position="783"/>
    </location>
</feature>
<proteinExistence type="predicted"/>
<feature type="domain" description="PRMT5 TIM barrel" evidence="7">
    <location>
        <begin position="98"/>
        <end position="408"/>
    </location>
</feature>
<protein>
    <recommendedName>
        <fullName evidence="11">Protein arginine N-methyltransferase</fullName>
    </recommendedName>
</protein>
<dbReference type="InterPro" id="IPR035075">
    <property type="entry name" value="PRMT5"/>
</dbReference>
<feature type="compositionally biased region" description="Low complexity" evidence="5">
    <location>
        <begin position="790"/>
        <end position="799"/>
    </location>
</feature>
<dbReference type="OMA" id="IKYAWYE"/>
<dbReference type="KEGG" id="mgl:MGL_4031"/>
<dbReference type="InParanoid" id="A8QCP2"/>
<accession>A8QCP2</accession>
<gene>
    <name evidence="9" type="ORF">MGL_4031</name>
</gene>
<dbReference type="Gene3D" id="2.70.160.11">
    <property type="entry name" value="Hnrnp arginine n-methyltransferase1"/>
    <property type="match status" value="1"/>
</dbReference>
<evidence type="ECO:0000313" key="10">
    <source>
        <dbReference type="Proteomes" id="UP000008837"/>
    </source>
</evidence>
<keyword evidence="1 4" id="KW-0489">Methyltransferase</keyword>
<dbReference type="Pfam" id="PF17286">
    <property type="entry name" value="PRMT5_C"/>
    <property type="match status" value="1"/>
</dbReference>
<feature type="region of interest" description="Disordered" evidence="5">
    <location>
        <begin position="790"/>
        <end position="825"/>
    </location>
</feature>
<dbReference type="RefSeq" id="XP_001728864.1">
    <property type="nucleotide sequence ID" value="XM_001728812.1"/>
</dbReference>
<keyword evidence="10" id="KW-1185">Reference proteome</keyword>
<dbReference type="Proteomes" id="UP000008837">
    <property type="component" value="Unassembled WGS sequence"/>
</dbReference>
<dbReference type="Pfam" id="PF05185">
    <property type="entry name" value="PRMT5"/>
    <property type="match status" value="1"/>
</dbReference>
<dbReference type="PANTHER" id="PTHR10738:SF0">
    <property type="entry name" value="PROTEIN ARGININE N-METHYLTRANSFERASE 5"/>
    <property type="match status" value="1"/>
</dbReference>
<dbReference type="GO" id="GO:0032259">
    <property type="term" value="P:methylation"/>
    <property type="evidence" value="ECO:0007669"/>
    <property type="project" value="UniProtKB-KW"/>
</dbReference>
<evidence type="ECO:0000256" key="2">
    <source>
        <dbReference type="ARBA" id="ARBA00022679"/>
    </source>
</evidence>
<name>A8QCP2_MALGO</name>